<evidence type="ECO:0000313" key="12">
    <source>
        <dbReference type="EMBL" id="KAG5264507.1"/>
    </source>
</evidence>
<sequence length="344" mass="38451">MQKDTYNSNQYLCGNGPSCIGRGQRYPQVAACALQSSGDYSTVPRKSRPVPDGCECSGNNQSSRTSPILSSNLHLQSPNYRVSDPSISSVPKDLRQDLQTPAIQVFSWMKESRQNTKQKAHCANSVENYLAESRSDSACSKRARTAYTGAQLLELEKEFHFSHYLCRSRRMEMANLLNLTERQIKIWFQNRRMKHKKDQRNVGMTHSTEELPYSPKLPSAGAVTGGSGYRYPMHSAHHNLRYEPPSPSKSLLDACNLFASHPSPLVNYASLQGQCSETVSKSTATNYEMNGLRDSSRWTHGQRRYQGSGCCSVQEASTDTPLVSGQTNHLHHPSDCMDYIGETL</sequence>
<dbReference type="GO" id="GO:0000978">
    <property type="term" value="F:RNA polymerase II cis-regulatory region sequence-specific DNA binding"/>
    <property type="evidence" value="ECO:0007669"/>
    <property type="project" value="TreeGrafter"/>
</dbReference>
<dbReference type="InterPro" id="IPR009057">
    <property type="entry name" value="Homeodomain-like_sf"/>
</dbReference>
<dbReference type="EMBL" id="JADWDJ010000020">
    <property type="protein sequence ID" value="KAG5264507.1"/>
    <property type="molecule type" value="Genomic_DNA"/>
</dbReference>
<dbReference type="InterPro" id="IPR020479">
    <property type="entry name" value="HD_metazoa"/>
</dbReference>
<dbReference type="SUPFAM" id="SSF46689">
    <property type="entry name" value="Homeodomain-like"/>
    <property type="match status" value="1"/>
</dbReference>
<feature type="domain" description="Homeobox" evidence="11">
    <location>
        <begin position="138"/>
        <end position="198"/>
    </location>
</feature>
<protein>
    <recommendedName>
        <fullName evidence="11">Homeobox domain-containing protein</fullName>
    </recommendedName>
</protein>
<feature type="region of interest" description="Disordered" evidence="10">
    <location>
        <begin position="197"/>
        <end position="218"/>
    </location>
</feature>
<keyword evidence="7 8" id="KW-0539">Nucleus</keyword>
<comment type="caution">
    <text evidence="12">The sequence shown here is derived from an EMBL/GenBank/DDBJ whole genome shotgun (WGS) entry which is preliminary data.</text>
</comment>
<dbReference type="AlphaFoldDB" id="A0AAV6FTF0"/>
<evidence type="ECO:0000256" key="1">
    <source>
        <dbReference type="ARBA" id="ARBA00003263"/>
    </source>
</evidence>
<evidence type="ECO:0000256" key="10">
    <source>
        <dbReference type="SAM" id="MobiDB-lite"/>
    </source>
</evidence>
<evidence type="ECO:0000256" key="9">
    <source>
        <dbReference type="RuleBase" id="RU000682"/>
    </source>
</evidence>
<evidence type="ECO:0000313" key="13">
    <source>
        <dbReference type="Proteomes" id="UP000823561"/>
    </source>
</evidence>
<name>A0AAV6FTF0_9TELE</name>
<dbReference type="Proteomes" id="UP000823561">
    <property type="component" value="Chromosome 20"/>
</dbReference>
<dbReference type="PANTHER" id="PTHR45664">
    <property type="entry name" value="PROTEIN ZERKNUELLT 1-RELATED"/>
    <property type="match status" value="1"/>
</dbReference>
<evidence type="ECO:0000256" key="8">
    <source>
        <dbReference type="PROSITE-ProRule" id="PRU00108"/>
    </source>
</evidence>
<keyword evidence="4" id="KW-0217">Developmental protein</keyword>
<evidence type="ECO:0000259" key="11">
    <source>
        <dbReference type="PROSITE" id="PS50071"/>
    </source>
</evidence>
<dbReference type="CDD" id="cd00086">
    <property type="entry name" value="homeodomain"/>
    <property type="match status" value="1"/>
</dbReference>
<evidence type="ECO:0000256" key="4">
    <source>
        <dbReference type="ARBA" id="ARBA00022473"/>
    </source>
</evidence>
<dbReference type="PROSITE" id="PS00027">
    <property type="entry name" value="HOMEOBOX_1"/>
    <property type="match status" value="1"/>
</dbReference>
<dbReference type="GO" id="GO:0003309">
    <property type="term" value="P:type B pancreatic cell differentiation"/>
    <property type="evidence" value="ECO:0007669"/>
    <property type="project" value="UniProtKB-ARBA"/>
</dbReference>
<comment type="subcellular location">
    <subcellularLocation>
        <location evidence="2 8 9">Nucleus</location>
    </subcellularLocation>
</comment>
<evidence type="ECO:0000256" key="7">
    <source>
        <dbReference type="ARBA" id="ARBA00023242"/>
    </source>
</evidence>
<evidence type="ECO:0000256" key="3">
    <source>
        <dbReference type="ARBA" id="ARBA00009107"/>
    </source>
</evidence>
<keyword evidence="5 8" id="KW-0238">DNA-binding</keyword>
<proteinExistence type="inferred from homology"/>
<dbReference type="InterPro" id="IPR017970">
    <property type="entry name" value="Homeobox_CS"/>
</dbReference>
<gene>
    <name evidence="12" type="ORF">AALO_G00255010</name>
</gene>
<dbReference type="Gene3D" id="1.10.10.60">
    <property type="entry name" value="Homeodomain-like"/>
    <property type="match status" value="1"/>
</dbReference>
<comment type="similarity">
    <text evidence="3">Belongs to the Antp homeobox family.</text>
</comment>
<accession>A0AAV6FTF0</accession>
<dbReference type="SMART" id="SM00389">
    <property type="entry name" value="HOX"/>
    <property type="match status" value="1"/>
</dbReference>
<organism evidence="12 13">
    <name type="scientific">Alosa alosa</name>
    <name type="common">allis shad</name>
    <dbReference type="NCBI Taxonomy" id="278164"/>
    <lineage>
        <taxon>Eukaryota</taxon>
        <taxon>Metazoa</taxon>
        <taxon>Chordata</taxon>
        <taxon>Craniata</taxon>
        <taxon>Vertebrata</taxon>
        <taxon>Euteleostomi</taxon>
        <taxon>Actinopterygii</taxon>
        <taxon>Neopterygii</taxon>
        <taxon>Teleostei</taxon>
        <taxon>Clupei</taxon>
        <taxon>Clupeiformes</taxon>
        <taxon>Clupeoidei</taxon>
        <taxon>Clupeidae</taxon>
        <taxon>Alosa</taxon>
    </lineage>
</organism>
<dbReference type="GO" id="GO:0005634">
    <property type="term" value="C:nucleus"/>
    <property type="evidence" value="ECO:0007669"/>
    <property type="project" value="UniProtKB-SubCell"/>
</dbReference>
<feature type="region of interest" description="Disordered" evidence="10">
    <location>
        <begin position="39"/>
        <end position="67"/>
    </location>
</feature>
<keyword evidence="6 8" id="KW-0371">Homeobox</keyword>
<keyword evidence="13" id="KW-1185">Reference proteome</keyword>
<dbReference type="PRINTS" id="PR00024">
    <property type="entry name" value="HOMEOBOX"/>
</dbReference>
<dbReference type="GO" id="GO:0000981">
    <property type="term" value="F:DNA-binding transcription factor activity, RNA polymerase II-specific"/>
    <property type="evidence" value="ECO:0007669"/>
    <property type="project" value="InterPro"/>
</dbReference>
<dbReference type="PANTHER" id="PTHR45664:SF11">
    <property type="entry name" value="HOMEOBOX PROTEIN HOX-B3"/>
    <property type="match status" value="1"/>
</dbReference>
<feature type="DNA-binding region" description="Homeobox" evidence="8">
    <location>
        <begin position="140"/>
        <end position="199"/>
    </location>
</feature>
<dbReference type="GO" id="GO:0048704">
    <property type="term" value="P:embryonic skeletal system morphogenesis"/>
    <property type="evidence" value="ECO:0007669"/>
    <property type="project" value="TreeGrafter"/>
</dbReference>
<comment type="function">
    <text evidence="1">Sequence-specific transcription factor which is part of a developmental regulatory system that provides cells with specific positional identities on the anterior-posterior axis.</text>
</comment>
<dbReference type="InterPro" id="IPR001356">
    <property type="entry name" value="HD"/>
</dbReference>
<evidence type="ECO:0000256" key="6">
    <source>
        <dbReference type="ARBA" id="ARBA00023155"/>
    </source>
</evidence>
<reference evidence="12" key="1">
    <citation type="submission" date="2020-10" db="EMBL/GenBank/DDBJ databases">
        <title>Chromosome-scale genome assembly of the Allis shad, Alosa alosa.</title>
        <authorList>
            <person name="Margot Z."/>
            <person name="Christophe K."/>
            <person name="Cabau C."/>
            <person name="Louis A."/>
            <person name="Berthelot C."/>
            <person name="Parey E."/>
            <person name="Roest Crollius H."/>
            <person name="Montfort J."/>
            <person name="Robinson-Rechavi M."/>
            <person name="Bucao C."/>
            <person name="Bouchez O."/>
            <person name="Gislard M."/>
            <person name="Lluch J."/>
            <person name="Milhes M."/>
            <person name="Lampietro C."/>
            <person name="Lopez Roques C."/>
            <person name="Donnadieu C."/>
            <person name="Braasch I."/>
            <person name="Desvignes T."/>
            <person name="Postlethwait J."/>
            <person name="Bobe J."/>
            <person name="Guiguen Y."/>
        </authorList>
    </citation>
    <scope>NUCLEOTIDE SEQUENCE</scope>
    <source>
        <strain evidence="12">M-15738</strain>
        <tissue evidence="12">Blood</tissue>
    </source>
</reference>
<dbReference type="PROSITE" id="PS50071">
    <property type="entry name" value="HOMEOBOX_2"/>
    <property type="match status" value="1"/>
</dbReference>
<feature type="compositionally biased region" description="Polar residues" evidence="10">
    <location>
        <begin position="57"/>
        <end position="67"/>
    </location>
</feature>
<dbReference type="FunFam" id="1.10.10.60:FF:000176">
    <property type="entry name" value="pancreas/duodenum homeobox protein 1"/>
    <property type="match status" value="1"/>
</dbReference>
<dbReference type="GO" id="GO:0009952">
    <property type="term" value="P:anterior/posterior pattern specification"/>
    <property type="evidence" value="ECO:0007669"/>
    <property type="project" value="TreeGrafter"/>
</dbReference>
<evidence type="ECO:0000256" key="5">
    <source>
        <dbReference type="ARBA" id="ARBA00023125"/>
    </source>
</evidence>
<evidence type="ECO:0000256" key="2">
    <source>
        <dbReference type="ARBA" id="ARBA00004123"/>
    </source>
</evidence>
<dbReference type="Pfam" id="PF00046">
    <property type="entry name" value="Homeodomain"/>
    <property type="match status" value="1"/>
</dbReference>